<evidence type="ECO:0000256" key="7">
    <source>
        <dbReference type="ARBA" id="ARBA00022777"/>
    </source>
</evidence>
<reference evidence="17" key="2">
    <citation type="submission" date="2025-09" db="UniProtKB">
        <authorList>
            <consortium name="Ensembl"/>
        </authorList>
    </citation>
    <scope>IDENTIFICATION</scope>
</reference>
<reference evidence="17" key="1">
    <citation type="submission" date="2025-08" db="UniProtKB">
        <authorList>
            <consortium name="Ensembl"/>
        </authorList>
    </citation>
    <scope>IDENTIFICATION</scope>
</reference>
<evidence type="ECO:0000259" key="16">
    <source>
        <dbReference type="PROSITE" id="PS00028"/>
    </source>
</evidence>
<dbReference type="InterPro" id="IPR013087">
    <property type="entry name" value="Znf_C2H2_type"/>
</dbReference>
<evidence type="ECO:0000256" key="4">
    <source>
        <dbReference type="ARBA" id="ARBA00022679"/>
    </source>
</evidence>
<dbReference type="SMART" id="SM00261">
    <property type="entry name" value="FU"/>
    <property type="match status" value="1"/>
</dbReference>
<dbReference type="FunFam" id="2.10.220.10:FF:000001">
    <property type="entry name" value="Receptor protein-tyrosine kinase"/>
    <property type="match status" value="1"/>
</dbReference>
<keyword evidence="5" id="KW-0812">Transmembrane</keyword>
<keyword evidence="18" id="KW-1185">Reference proteome</keyword>
<dbReference type="Gene3D" id="2.10.220.10">
    <property type="entry name" value="Hormone Receptor, Insulin-like Growth Factor Receptor 1, Chain A, domain 2"/>
    <property type="match status" value="1"/>
</dbReference>
<dbReference type="GO" id="GO:0016020">
    <property type="term" value="C:membrane"/>
    <property type="evidence" value="ECO:0007669"/>
    <property type="project" value="UniProtKB-SubCell"/>
</dbReference>
<name>A0A3B5M1B2_9TELE</name>
<dbReference type="InterPro" id="IPR006212">
    <property type="entry name" value="Furin_repeat"/>
</dbReference>
<dbReference type="STRING" id="32473.ENSXCOP00000017197"/>
<evidence type="ECO:0000256" key="8">
    <source>
        <dbReference type="ARBA" id="ARBA00022840"/>
    </source>
</evidence>
<dbReference type="Pfam" id="PF01030">
    <property type="entry name" value="Recep_L_domain"/>
    <property type="match status" value="1"/>
</dbReference>
<dbReference type="EC" id="2.7.10.1" evidence="2"/>
<keyword evidence="15" id="KW-0732">Signal</keyword>
<dbReference type="GO" id="GO:0004714">
    <property type="term" value="F:transmembrane receptor protein tyrosine kinase activity"/>
    <property type="evidence" value="ECO:0007669"/>
    <property type="project" value="UniProtKB-EC"/>
</dbReference>
<comment type="catalytic activity">
    <reaction evidence="14">
        <text>L-tyrosyl-[protein] + ATP = O-phospho-L-tyrosyl-[protein] + ADP + H(+)</text>
        <dbReference type="Rhea" id="RHEA:10596"/>
        <dbReference type="Rhea" id="RHEA-COMP:10136"/>
        <dbReference type="Rhea" id="RHEA-COMP:20101"/>
        <dbReference type="ChEBI" id="CHEBI:15378"/>
        <dbReference type="ChEBI" id="CHEBI:30616"/>
        <dbReference type="ChEBI" id="CHEBI:46858"/>
        <dbReference type="ChEBI" id="CHEBI:61978"/>
        <dbReference type="ChEBI" id="CHEBI:456216"/>
        <dbReference type="EC" id="2.7.10.1"/>
    </reaction>
</comment>
<dbReference type="GO" id="GO:0005524">
    <property type="term" value="F:ATP binding"/>
    <property type="evidence" value="ECO:0007669"/>
    <property type="project" value="UniProtKB-KW"/>
</dbReference>
<dbReference type="Proteomes" id="UP000261380">
    <property type="component" value="Unplaced"/>
</dbReference>
<proteinExistence type="predicted"/>
<dbReference type="PROSITE" id="PS00028">
    <property type="entry name" value="ZINC_FINGER_C2H2_1"/>
    <property type="match status" value="1"/>
</dbReference>
<comment type="subcellular location">
    <subcellularLocation>
        <location evidence="1">Membrane</location>
        <topology evidence="1">Single-pass type I membrane protein</topology>
    </subcellularLocation>
</comment>
<evidence type="ECO:0000256" key="6">
    <source>
        <dbReference type="ARBA" id="ARBA00022741"/>
    </source>
</evidence>
<dbReference type="GeneTree" id="ENSGT00940000155450"/>
<dbReference type="GO" id="GO:0007169">
    <property type="term" value="P:cell surface receptor protein tyrosine kinase signaling pathway"/>
    <property type="evidence" value="ECO:0007669"/>
    <property type="project" value="UniProtKB-ARBA"/>
</dbReference>
<organism evidence="17 18">
    <name type="scientific">Xiphophorus couchianus</name>
    <name type="common">Monterrey platyfish</name>
    <dbReference type="NCBI Taxonomy" id="32473"/>
    <lineage>
        <taxon>Eukaryota</taxon>
        <taxon>Metazoa</taxon>
        <taxon>Chordata</taxon>
        <taxon>Craniata</taxon>
        <taxon>Vertebrata</taxon>
        <taxon>Euteleostomi</taxon>
        <taxon>Actinopterygii</taxon>
        <taxon>Neopterygii</taxon>
        <taxon>Teleostei</taxon>
        <taxon>Neoteleostei</taxon>
        <taxon>Acanthomorphata</taxon>
        <taxon>Ovalentaria</taxon>
        <taxon>Atherinomorphae</taxon>
        <taxon>Cyprinodontiformes</taxon>
        <taxon>Poeciliidae</taxon>
        <taxon>Poeciliinae</taxon>
        <taxon>Xiphophorus</taxon>
    </lineage>
</organism>
<dbReference type="CDD" id="cd00064">
    <property type="entry name" value="FU"/>
    <property type="match status" value="1"/>
</dbReference>
<dbReference type="Gene3D" id="3.80.20.20">
    <property type="entry name" value="Receptor L-domain"/>
    <property type="match status" value="2"/>
</dbReference>
<dbReference type="Pfam" id="PF00757">
    <property type="entry name" value="Furin-like"/>
    <property type="match status" value="1"/>
</dbReference>
<evidence type="ECO:0000256" key="10">
    <source>
        <dbReference type="ARBA" id="ARBA00023136"/>
    </source>
</evidence>
<evidence type="ECO:0000256" key="3">
    <source>
        <dbReference type="ARBA" id="ARBA00022553"/>
    </source>
</evidence>
<keyword evidence="9" id="KW-1133">Transmembrane helix</keyword>
<dbReference type="InterPro" id="IPR000494">
    <property type="entry name" value="Rcpt_L-dom"/>
</dbReference>
<keyword evidence="8" id="KW-0067">ATP-binding</keyword>
<evidence type="ECO:0000256" key="1">
    <source>
        <dbReference type="ARBA" id="ARBA00004479"/>
    </source>
</evidence>
<evidence type="ECO:0000256" key="11">
    <source>
        <dbReference type="ARBA" id="ARBA00023137"/>
    </source>
</evidence>
<protein>
    <recommendedName>
        <fullName evidence="2">receptor protein-tyrosine kinase</fullName>
        <ecNumber evidence="2">2.7.10.1</ecNumber>
    </recommendedName>
</protein>
<feature type="chain" id="PRO_5017313379" description="receptor protein-tyrosine kinase" evidence="15">
    <location>
        <begin position="27"/>
        <end position="389"/>
    </location>
</feature>
<keyword evidence="4" id="KW-0808">Transferase</keyword>
<feature type="domain" description="C2H2-type" evidence="16">
    <location>
        <begin position="309"/>
        <end position="331"/>
    </location>
</feature>
<keyword evidence="13" id="KW-0325">Glycoprotein</keyword>
<keyword evidence="6" id="KW-0547">Nucleotide-binding</keyword>
<keyword evidence="7" id="KW-0418">Kinase</keyword>
<accession>A0A3B5M1B2</accession>
<evidence type="ECO:0000256" key="15">
    <source>
        <dbReference type="SAM" id="SignalP"/>
    </source>
</evidence>
<dbReference type="SUPFAM" id="SSF57184">
    <property type="entry name" value="Growth factor receptor domain"/>
    <property type="match status" value="1"/>
</dbReference>
<dbReference type="InterPro" id="IPR009030">
    <property type="entry name" value="Growth_fac_rcpt_cys_sf"/>
</dbReference>
<evidence type="ECO:0000313" key="18">
    <source>
        <dbReference type="Proteomes" id="UP000261380"/>
    </source>
</evidence>
<keyword evidence="10" id="KW-0472">Membrane</keyword>
<evidence type="ECO:0000256" key="13">
    <source>
        <dbReference type="ARBA" id="ARBA00023180"/>
    </source>
</evidence>
<dbReference type="SUPFAM" id="SSF52058">
    <property type="entry name" value="L domain-like"/>
    <property type="match status" value="2"/>
</dbReference>
<evidence type="ECO:0000256" key="9">
    <source>
        <dbReference type="ARBA" id="ARBA00022989"/>
    </source>
</evidence>
<evidence type="ECO:0000256" key="12">
    <source>
        <dbReference type="ARBA" id="ARBA00023170"/>
    </source>
</evidence>
<dbReference type="AlphaFoldDB" id="A0A3B5M1B2"/>
<keyword evidence="12" id="KW-0675">Receptor</keyword>
<feature type="signal peptide" evidence="15">
    <location>
        <begin position="1"/>
        <end position="26"/>
    </location>
</feature>
<keyword evidence="11" id="KW-0829">Tyrosine-protein kinase</keyword>
<dbReference type="Ensembl" id="ENSXCOT00000017417.1">
    <property type="protein sequence ID" value="ENSXCOP00000017197.1"/>
    <property type="gene ID" value="ENSXCOG00000012968.1"/>
</dbReference>
<evidence type="ECO:0000256" key="14">
    <source>
        <dbReference type="ARBA" id="ARBA00051243"/>
    </source>
</evidence>
<evidence type="ECO:0000256" key="5">
    <source>
        <dbReference type="ARBA" id="ARBA00022692"/>
    </source>
</evidence>
<evidence type="ECO:0000256" key="2">
    <source>
        <dbReference type="ARBA" id="ARBA00011902"/>
    </source>
</evidence>
<dbReference type="InterPro" id="IPR006211">
    <property type="entry name" value="Furin-like_Cys-rich_dom"/>
</dbReference>
<evidence type="ECO:0000313" key="17">
    <source>
        <dbReference type="Ensembl" id="ENSXCOP00000017197.1"/>
    </source>
</evidence>
<dbReference type="InterPro" id="IPR036941">
    <property type="entry name" value="Rcpt_L-dom_sf"/>
</dbReference>
<keyword evidence="3" id="KW-0597">Phosphoprotein</keyword>
<sequence length="389" mass="42721">STAAAACRRSRGAALLFLWPPAHITASPNQMTMLDNHYLKMKKMYSGCNVVLENLEITYTQENQDLSFLQSIQEVGGYVLIAMNEVSTIPLVNLRLIRGQNLYEGNFTLLVMSNYQKNPSSPDVYQVGLKQLQLSNLTEILSGGVKVSHNPLLCNVETINWWDIVDKTSNPTMNLIPHAFERQCQKCDPGCVNGSFFHCFFYCNRRCRGPKPIDCCNEHCAGGCTGPRATDCLACRDFNDDGTCKDTCPPPKIYDIVSHQVVDNPNIKYTFGAACVKECPSNYVVTEGACVRSCSAGMLEVDENGKRSCKPCDGVCPKGRPTHTHTHTHTHTNPEQIPRVVLVLPAVCDGIGIGSLSNTIAVNSTNIGSFSNCTKINGDIILNRNSFEG</sequence>